<evidence type="ECO:0000256" key="2">
    <source>
        <dbReference type="ARBA" id="ARBA00022475"/>
    </source>
</evidence>
<feature type="transmembrane region" description="Helical" evidence="6">
    <location>
        <begin position="47"/>
        <end position="70"/>
    </location>
</feature>
<protein>
    <submittedName>
        <fullName evidence="7">APC family permease</fullName>
    </submittedName>
</protein>
<feature type="transmembrane region" description="Helical" evidence="6">
    <location>
        <begin position="290"/>
        <end position="310"/>
    </location>
</feature>
<evidence type="ECO:0000313" key="7">
    <source>
        <dbReference type="EMBL" id="QOJ89513.1"/>
    </source>
</evidence>
<feature type="transmembrane region" description="Helical" evidence="6">
    <location>
        <begin position="131"/>
        <end position="149"/>
    </location>
</feature>
<dbReference type="InterPro" id="IPR002293">
    <property type="entry name" value="AA/rel_permease1"/>
</dbReference>
<feature type="transmembrane region" description="Helical" evidence="6">
    <location>
        <begin position="438"/>
        <end position="460"/>
    </location>
</feature>
<dbReference type="RefSeq" id="WP_192907311.1">
    <property type="nucleotide sequence ID" value="NZ_CP062699.1"/>
</dbReference>
<sequence length="476" mass="50931">METQNKMAGLQGSLGVMGVVLMVLAQAAPLTVMAGTGPLMIGLGNGIGVPMTSVVVGCALLLFAFGFVAMSKYIEGSGAFYAYILKGMGPVTGIGGAAVAVVSYTLVLLALEVFLSILVKDAVERWVDVNLHWSIYTSAIILVIGVLGYRNIEASAKVLGVALVAEIAIIIVADIVVVWQHGLAGLDPTPLLPSSFMSGNPGIGILFTVLCFVGFEATVVYREEVKDPNRTIPLATYYSIIIIVVLYCVSFYLTIIGIGVDDVVKQALSNTEYMYIDFVGHYMGKVAQDIANILVITSLFSAALANHNVIARYKYVLGRSSVINPRFSDVHHVHGSPHRASFTQTLTALALVVGSVVFNLDPIKEVYTWGSAAGTLGYMLIITLTALSVILFFRKDSRAVPVWNSKIAPYLSLICLVGFLYLALVNISALTGSQGWNFVNISIVAVVVGTFMIGSTRGLYLKCLSPLRLVQVCERV</sequence>
<dbReference type="PANTHER" id="PTHR42770">
    <property type="entry name" value="AMINO ACID TRANSPORTER-RELATED"/>
    <property type="match status" value="1"/>
</dbReference>
<keyword evidence="3 6" id="KW-0812">Transmembrane</keyword>
<evidence type="ECO:0000313" key="8">
    <source>
        <dbReference type="Proteomes" id="UP000593847"/>
    </source>
</evidence>
<evidence type="ECO:0000256" key="4">
    <source>
        <dbReference type="ARBA" id="ARBA00022989"/>
    </source>
</evidence>
<reference evidence="7" key="1">
    <citation type="submission" date="2020-09" db="EMBL/GenBank/DDBJ databases">
        <title>Complete genome sequence of Pseudomonas taiwanensis CC, a plant growth-promoting and biotite-weathering strain.</title>
        <authorList>
            <person name="Cheng C."/>
        </authorList>
    </citation>
    <scope>NUCLEOTIDE SEQUENCE [LARGE SCALE GENOMIC DNA]</scope>
    <source>
        <strain evidence="7">WRS8</strain>
    </source>
</reference>
<feature type="transmembrane region" description="Helical" evidence="6">
    <location>
        <begin position="161"/>
        <end position="182"/>
    </location>
</feature>
<dbReference type="EMBL" id="CP062699">
    <property type="protein sequence ID" value="QOJ89513.1"/>
    <property type="molecule type" value="Genomic_DNA"/>
</dbReference>
<keyword evidence="4 6" id="KW-1133">Transmembrane helix</keyword>
<dbReference type="KEGG" id="ptai:ICN73_16740"/>
<keyword evidence="8" id="KW-1185">Reference proteome</keyword>
<keyword evidence="5 6" id="KW-0472">Membrane</keyword>
<dbReference type="GO" id="GO:0022857">
    <property type="term" value="F:transmembrane transporter activity"/>
    <property type="evidence" value="ECO:0007669"/>
    <property type="project" value="InterPro"/>
</dbReference>
<evidence type="ECO:0000256" key="3">
    <source>
        <dbReference type="ARBA" id="ARBA00022692"/>
    </source>
</evidence>
<comment type="subcellular location">
    <subcellularLocation>
        <location evidence="1">Cell membrane</location>
        <topology evidence="1">Multi-pass membrane protein</topology>
    </subcellularLocation>
</comment>
<feature type="transmembrane region" description="Helical" evidence="6">
    <location>
        <begin position="202"/>
        <end position="222"/>
    </location>
</feature>
<feature type="transmembrane region" description="Helical" evidence="6">
    <location>
        <begin position="342"/>
        <end position="360"/>
    </location>
</feature>
<accession>A0A7L9GB14</accession>
<proteinExistence type="predicted"/>
<evidence type="ECO:0000256" key="6">
    <source>
        <dbReference type="SAM" id="Phobius"/>
    </source>
</evidence>
<name>A0A7L9GB14_9PSED</name>
<evidence type="ECO:0000256" key="1">
    <source>
        <dbReference type="ARBA" id="ARBA00004651"/>
    </source>
</evidence>
<dbReference type="PIRSF" id="PIRSF006060">
    <property type="entry name" value="AA_transporter"/>
    <property type="match status" value="1"/>
</dbReference>
<dbReference type="Gene3D" id="1.20.1740.10">
    <property type="entry name" value="Amino acid/polyamine transporter I"/>
    <property type="match status" value="1"/>
</dbReference>
<keyword evidence="2" id="KW-1003">Cell membrane</keyword>
<gene>
    <name evidence="7" type="ORF">ICN73_16740</name>
</gene>
<feature type="transmembrane region" description="Helical" evidence="6">
    <location>
        <begin position="91"/>
        <end position="119"/>
    </location>
</feature>
<dbReference type="Pfam" id="PF13520">
    <property type="entry name" value="AA_permease_2"/>
    <property type="match status" value="1"/>
</dbReference>
<dbReference type="AlphaFoldDB" id="A0A7L9GB14"/>
<feature type="transmembrane region" description="Helical" evidence="6">
    <location>
        <begin position="413"/>
        <end position="432"/>
    </location>
</feature>
<feature type="transmembrane region" description="Helical" evidence="6">
    <location>
        <begin position="234"/>
        <end position="260"/>
    </location>
</feature>
<dbReference type="Proteomes" id="UP000593847">
    <property type="component" value="Chromosome"/>
</dbReference>
<dbReference type="GO" id="GO:0005886">
    <property type="term" value="C:plasma membrane"/>
    <property type="evidence" value="ECO:0007669"/>
    <property type="project" value="UniProtKB-SubCell"/>
</dbReference>
<organism evidence="7 8">
    <name type="scientific">Pseudomonas taiwanensis</name>
    <dbReference type="NCBI Taxonomy" id="470150"/>
    <lineage>
        <taxon>Bacteria</taxon>
        <taxon>Pseudomonadati</taxon>
        <taxon>Pseudomonadota</taxon>
        <taxon>Gammaproteobacteria</taxon>
        <taxon>Pseudomonadales</taxon>
        <taxon>Pseudomonadaceae</taxon>
        <taxon>Pseudomonas</taxon>
    </lineage>
</organism>
<feature type="transmembrane region" description="Helical" evidence="6">
    <location>
        <begin position="366"/>
        <end position="393"/>
    </location>
</feature>
<evidence type="ECO:0000256" key="5">
    <source>
        <dbReference type="ARBA" id="ARBA00023136"/>
    </source>
</evidence>
<dbReference type="InterPro" id="IPR050367">
    <property type="entry name" value="APC_superfamily"/>
</dbReference>
<dbReference type="PANTHER" id="PTHR42770:SF16">
    <property type="entry name" value="AMINO ACID PERMEASE"/>
    <property type="match status" value="1"/>
</dbReference>
<feature type="transmembrane region" description="Helical" evidence="6">
    <location>
        <begin position="12"/>
        <end position="35"/>
    </location>
</feature>